<dbReference type="InterPro" id="IPR011006">
    <property type="entry name" value="CheY-like_superfamily"/>
</dbReference>
<dbReference type="GO" id="GO:0006355">
    <property type="term" value="P:regulation of DNA-templated transcription"/>
    <property type="evidence" value="ECO:0007669"/>
    <property type="project" value="InterPro"/>
</dbReference>
<dbReference type="CDD" id="cd06170">
    <property type="entry name" value="LuxR_C_like"/>
    <property type="match status" value="1"/>
</dbReference>
<evidence type="ECO:0008006" key="8">
    <source>
        <dbReference type="Google" id="ProtNLM"/>
    </source>
</evidence>
<keyword evidence="2" id="KW-0238">DNA-binding</keyword>
<dbReference type="GO" id="GO:0003677">
    <property type="term" value="F:DNA binding"/>
    <property type="evidence" value="ECO:0007669"/>
    <property type="project" value="UniProtKB-KW"/>
</dbReference>
<dbReference type="InterPro" id="IPR000792">
    <property type="entry name" value="Tscrpt_reg_LuxR_C"/>
</dbReference>
<dbReference type="Proteomes" id="UP000178086">
    <property type="component" value="Unassembled WGS sequence"/>
</dbReference>
<dbReference type="PROSITE" id="PS50110">
    <property type="entry name" value="RESPONSE_REGULATORY"/>
    <property type="match status" value="1"/>
</dbReference>
<proteinExistence type="predicted"/>
<dbReference type="GO" id="GO:0000160">
    <property type="term" value="P:phosphorelay signal transduction system"/>
    <property type="evidence" value="ECO:0007669"/>
    <property type="project" value="InterPro"/>
</dbReference>
<evidence type="ECO:0000313" key="7">
    <source>
        <dbReference type="Proteomes" id="UP000178086"/>
    </source>
</evidence>
<dbReference type="SUPFAM" id="SSF52172">
    <property type="entry name" value="CheY-like"/>
    <property type="match status" value="1"/>
</dbReference>
<evidence type="ECO:0000313" key="6">
    <source>
        <dbReference type="EMBL" id="OFW32871.1"/>
    </source>
</evidence>
<accession>A0A1F2UIN1</accession>
<organism evidence="6 7">
    <name type="scientific">Candidatus Aquicultor primus</name>
    <dbReference type="NCBI Taxonomy" id="1797195"/>
    <lineage>
        <taxon>Bacteria</taxon>
        <taxon>Bacillati</taxon>
        <taxon>Actinomycetota</taxon>
        <taxon>Candidatus Aquicultoria</taxon>
        <taxon>Candidatus Aquicultorales</taxon>
        <taxon>Candidatus Aquicultoraceae</taxon>
        <taxon>Candidatus Aquicultor</taxon>
    </lineage>
</organism>
<dbReference type="InterPro" id="IPR058245">
    <property type="entry name" value="NreC/VraR/RcsB-like_REC"/>
</dbReference>
<feature type="domain" description="HTH luxR-type" evidence="4">
    <location>
        <begin position="142"/>
        <end position="207"/>
    </location>
</feature>
<evidence type="ECO:0000256" key="2">
    <source>
        <dbReference type="ARBA" id="ARBA00023125"/>
    </source>
</evidence>
<keyword evidence="1 3" id="KW-0597">Phosphoprotein</keyword>
<dbReference type="Pfam" id="PF00196">
    <property type="entry name" value="GerE"/>
    <property type="match status" value="1"/>
</dbReference>
<dbReference type="AlphaFoldDB" id="A0A1F2UIN1"/>
<dbReference type="SMART" id="SM00421">
    <property type="entry name" value="HTH_LUXR"/>
    <property type="match status" value="1"/>
</dbReference>
<protein>
    <recommendedName>
        <fullName evidence="8">Response regulator transcription factor</fullName>
    </recommendedName>
</protein>
<evidence type="ECO:0000256" key="1">
    <source>
        <dbReference type="ARBA" id="ARBA00022553"/>
    </source>
</evidence>
<feature type="modified residue" description="4-aspartylphosphate" evidence="3">
    <location>
        <position position="56"/>
    </location>
</feature>
<gene>
    <name evidence="6" type="ORF">A2074_00680</name>
</gene>
<reference evidence="6 7" key="1">
    <citation type="journal article" date="2016" name="Nat. Commun.">
        <title>Thousands of microbial genomes shed light on interconnected biogeochemical processes in an aquifer system.</title>
        <authorList>
            <person name="Anantharaman K."/>
            <person name="Brown C.T."/>
            <person name="Hug L.A."/>
            <person name="Sharon I."/>
            <person name="Castelle C.J."/>
            <person name="Probst A.J."/>
            <person name="Thomas B.C."/>
            <person name="Singh A."/>
            <person name="Wilkins M.J."/>
            <person name="Karaoz U."/>
            <person name="Brodie E.L."/>
            <person name="Williams K.H."/>
            <person name="Hubbard S.S."/>
            <person name="Banfield J.F."/>
        </authorList>
    </citation>
    <scope>NUCLEOTIDE SEQUENCE [LARGE SCALE GENOMIC DNA]</scope>
</reference>
<dbReference type="PANTHER" id="PTHR43214">
    <property type="entry name" value="TWO-COMPONENT RESPONSE REGULATOR"/>
    <property type="match status" value="1"/>
</dbReference>
<evidence type="ECO:0000259" key="5">
    <source>
        <dbReference type="PROSITE" id="PS50110"/>
    </source>
</evidence>
<dbReference type="SUPFAM" id="SSF46894">
    <property type="entry name" value="C-terminal effector domain of the bipartite response regulators"/>
    <property type="match status" value="1"/>
</dbReference>
<dbReference type="EMBL" id="MELI01000083">
    <property type="protein sequence ID" value="OFW32871.1"/>
    <property type="molecule type" value="Genomic_DNA"/>
</dbReference>
<evidence type="ECO:0000259" key="4">
    <source>
        <dbReference type="PROSITE" id="PS50043"/>
    </source>
</evidence>
<dbReference type="InterPro" id="IPR001789">
    <property type="entry name" value="Sig_transdc_resp-reg_receiver"/>
</dbReference>
<dbReference type="CDD" id="cd17535">
    <property type="entry name" value="REC_NarL-like"/>
    <property type="match status" value="1"/>
</dbReference>
<feature type="domain" description="Response regulatory" evidence="5">
    <location>
        <begin position="5"/>
        <end position="121"/>
    </location>
</feature>
<comment type="caution">
    <text evidence="6">The sequence shown here is derived from an EMBL/GenBank/DDBJ whole genome shotgun (WGS) entry which is preliminary data.</text>
</comment>
<dbReference type="InterPro" id="IPR039420">
    <property type="entry name" value="WalR-like"/>
</dbReference>
<evidence type="ECO:0000256" key="3">
    <source>
        <dbReference type="PROSITE-ProRule" id="PRU00169"/>
    </source>
</evidence>
<sequence length="210" mass="23176">MDQLKVMIVEDHPLMQAGIRKALERCDDMQVVGEASTGRRAAEIADNVDPDIIIMDVKLPDSDGITTMQAIKTRCKRAKVLMFSGFDDEHYVVRALECGASGYLLKNIGGNELADAVRQTASGLNPISPQLTGKVIPMARQKSQISERLTPREKEVWQLLSNGASNAEISKKLYVSESTVKFHIRNIFHKLGVKNRVEAARVAFHSTVAS</sequence>
<dbReference type="SMART" id="SM00448">
    <property type="entry name" value="REC"/>
    <property type="match status" value="1"/>
</dbReference>
<dbReference type="PROSITE" id="PS00622">
    <property type="entry name" value="HTH_LUXR_1"/>
    <property type="match status" value="1"/>
</dbReference>
<dbReference type="PRINTS" id="PR00038">
    <property type="entry name" value="HTHLUXR"/>
</dbReference>
<dbReference type="InterPro" id="IPR016032">
    <property type="entry name" value="Sig_transdc_resp-reg_C-effctor"/>
</dbReference>
<dbReference type="Gene3D" id="3.40.50.2300">
    <property type="match status" value="1"/>
</dbReference>
<name>A0A1F2UIN1_9ACTN</name>
<dbReference type="PROSITE" id="PS50043">
    <property type="entry name" value="HTH_LUXR_2"/>
    <property type="match status" value="1"/>
</dbReference>
<dbReference type="Pfam" id="PF00072">
    <property type="entry name" value="Response_reg"/>
    <property type="match status" value="1"/>
</dbReference>